<keyword evidence="1" id="KW-0472">Membrane</keyword>
<gene>
    <name evidence="3" type="ORF">FUAX_17810</name>
</gene>
<evidence type="ECO:0000256" key="1">
    <source>
        <dbReference type="SAM" id="Phobius"/>
    </source>
</evidence>
<feature type="domain" description="AAA+ ATPase" evidence="2">
    <location>
        <begin position="1306"/>
        <end position="1455"/>
    </location>
</feature>
<dbReference type="InterPro" id="IPR020958">
    <property type="entry name" value="DUF3686"/>
</dbReference>
<evidence type="ECO:0000313" key="4">
    <source>
        <dbReference type="Proteomes" id="UP001348817"/>
    </source>
</evidence>
<dbReference type="SMART" id="SM00382">
    <property type="entry name" value="AAA"/>
    <property type="match status" value="1"/>
</dbReference>
<dbReference type="SUPFAM" id="SSF52540">
    <property type="entry name" value="P-loop containing nucleoside triphosphate hydrolases"/>
    <property type="match status" value="1"/>
</dbReference>
<dbReference type="Proteomes" id="UP001348817">
    <property type="component" value="Chromosome"/>
</dbReference>
<dbReference type="InterPro" id="IPR003959">
    <property type="entry name" value="ATPase_AAA_core"/>
</dbReference>
<dbReference type="InterPro" id="IPR003593">
    <property type="entry name" value="AAA+_ATPase"/>
</dbReference>
<name>A0AAU9D4F5_9BACT</name>
<protein>
    <submittedName>
        <fullName evidence="3">ATPase AAA</fullName>
    </submittedName>
</protein>
<dbReference type="GO" id="GO:0005524">
    <property type="term" value="F:ATP binding"/>
    <property type="evidence" value="ECO:0007669"/>
    <property type="project" value="InterPro"/>
</dbReference>
<keyword evidence="1" id="KW-0812">Transmembrane</keyword>
<feature type="transmembrane region" description="Helical" evidence="1">
    <location>
        <begin position="7"/>
        <end position="32"/>
    </location>
</feature>
<dbReference type="GO" id="GO:0016887">
    <property type="term" value="F:ATP hydrolysis activity"/>
    <property type="evidence" value="ECO:0007669"/>
    <property type="project" value="InterPro"/>
</dbReference>
<proteinExistence type="predicted"/>
<evidence type="ECO:0000313" key="3">
    <source>
        <dbReference type="EMBL" id="BDD09349.1"/>
    </source>
</evidence>
<dbReference type="InterPro" id="IPR057224">
    <property type="entry name" value="DUF7902"/>
</dbReference>
<sequence>MDWDFSTLIFYSGLFTLYSVPNLLLWTLYALLKKNMSETTEKQDIQLDGGTYEVLKTRLRKESEVLRERLNVLNENRKDVFGAIDLSLLATERVTTEYNCVPWDMCAIGDHFLFGYNVHMGLKVEYKPSDVFSMFRYDDLSFVHEPLDMLQDEAFVKDFKNLYKYYKGTRFVKFARMGQYLHMVFRIGQGLDDIKTFKWLVSEGELRYVDARSDHELKYPSQHEFEWIKTTREQFCEGEHPHISIEDIVFVETVGGDLTIKVEDNTEDGKGIYNELVQHKEQRLEDAEVYYAILGHLVILKIKPYQEEFRYFVYNAKLQEAIRIDALEDSCILLPENHGLIFSNGYYLQSGDYKQFDNNLSDMLYERCVPSPNGEDFMYVFYNRRKGIYLLLHYNLIAQKVESPAICHGYSTFENGEMCMFRADDEPKKHHVVQIWQTPYVGPDFQLEGQSDSFLYKIGNKDIVKAMAECQALLNLVGKEEAYRDQYLDIIKMATDSLDTYHWLGKPEASELAEPLKSIRETAVAAVDEYEKVRKIQQHTNTEVKRVSREADDLIARLKREVPQLIGDFVQNLTDLRKVRGEVISLKELRYVDESKVEKYEASLADFADQVSKDCVRFLLKPEALEPYAEQVEAIRKEVEKVTKVVEADALDERITAVSNELEMLIETVSNLKIDDATEVTRIIDSISGIYSSFNQIKASLKRKRKELMGEEGRAEFNAQIKLVDQGAVNFLDLCDTPEKCEEYMTKLMVQLEELEGKFSEFDEFIDKISVKRDELYNAFESKKITLVEARNRRATTLQKAAERIIASVKSRLSRFKEVSEINGYMASDMMVEKVRGIVQELFDLGDSVKADDIQSRLKTAKEDALRQLKDKSELFVGGDNIIRFGTYDFAVNTQPLDLTMVYREGRMFYHLSGTNFFEEVTDEEFNASRPVWDQATVAENREVYRGEYLAYLILKEAEAKTLSLSEEEGVLSVSDLSDMDHDALMAVVQRYMALRYSEGYVKGVHDHDATKILEALLEMQTRVGLLRYGASTRALAGFYWNHWEEKGQRELFEAQIHSAGIILRAFPDTTEFEALKTELGERLQACAEATELFVVRDFAEAADYLFEQVALNEAFVVDGKAYDLRKRFESELRGRKVDTAFGESVAKLEDPALKYRLVRNWLKAFTQDAGLEAEIRFVDEVAVMLLDGETDKKSVREVRLERELEEMQGAHDRLAEQRYGLHFHDFNRRLGDYASDTVPMYGRFQELKQQMSADFAEALRLSEFKPRVLSSFVRNQLLDKVYLPIIGANLAKQIGTAGEGKRTDLMGMLLLISPPGYGKTTIMEYVANRLGLVFMKINGPALGHEVVSVDPAQAGNAGVRQELEKLNLAFEMGDNVMIYLDDIQHCNPEFLQKFISLCDGQRKIEGVYKGKTKTYDFRGKKVCVVMAGNPYTESGDKFRIPDMLANRADIYNLGDILGESDHEFKLSYIQNCLTSNATLAKLAAKSHKDVLSVLKIAETGNREGVEFEANHSATEIGEYTEVLKKLLYARDVILKVNLEYIRSAGQAEEFRTEPPFKLQGSYRDMNKIAEKVVPVMNDKELRTLMVSHYEREAQTLTAGAEANLLKFRELIGIATDDELTRWEEIKEVFRKKQKHTLSGGNQLGQMLEQVERMAESLGRIAGERESV</sequence>
<evidence type="ECO:0000259" key="2">
    <source>
        <dbReference type="SMART" id="SM00382"/>
    </source>
</evidence>
<reference evidence="3 4" key="1">
    <citation type="submission" date="2021-12" db="EMBL/GenBank/DDBJ databases">
        <title>Genome sequencing of bacteria with rrn-lacking chromosome and rrn-plasmid.</title>
        <authorList>
            <person name="Anda M."/>
            <person name="Iwasaki W."/>
        </authorList>
    </citation>
    <scope>NUCLEOTIDE SEQUENCE [LARGE SCALE GENOMIC DNA]</scope>
    <source>
        <strain evidence="3 4">DSM 100852</strain>
    </source>
</reference>
<dbReference type="EMBL" id="AP025314">
    <property type="protein sequence ID" value="BDD09349.1"/>
    <property type="molecule type" value="Genomic_DNA"/>
</dbReference>
<dbReference type="Pfam" id="PF12458">
    <property type="entry name" value="DUF3686"/>
    <property type="match status" value="1"/>
</dbReference>
<dbReference type="Pfam" id="PF00004">
    <property type="entry name" value="AAA"/>
    <property type="match status" value="1"/>
</dbReference>
<keyword evidence="4" id="KW-1185">Reference proteome</keyword>
<dbReference type="Gene3D" id="3.40.50.300">
    <property type="entry name" value="P-loop containing nucleotide triphosphate hydrolases"/>
    <property type="match status" value="1"/>
</dbReference>
<dbReference type="KEGG" id="fax:FUAX_17810"/>
<organism evidence="3 4">
    <name type="scientific">Fulvitalea axinellae</name>
    <dbReference type="NCBI Taxonomy" id="1182444"/>
    <lineage>
        <taxon>Bacteria</taxon>
        <taxon>Pseudomonadati</taxon>
        <taxon>Bacteroidota</taxon>
        <taxon>Cytophagia</taxon>
        <taxon>Cytophagales</taxon>
        <taxon>Persicobacteraceae</taxon>
        <taxon>Fulvitalea</taxon>
    </lineage>
</organism>
<keyword evidence="1" id="KW-1133">Transmembrane helix</keyword>
<dbReference type="InterPro" id="IPR027417">
    <property type="entry name" value="P-loop_NTPase"/>
</dbReference>
<accession>A0AAU9D4F5</accession>
<dbReference type="Pfam" id="PF25472">
    <property type="entry name" value="DUF7902"/>
    <property type="match status" value="1"/>
</dbReference>